<dbReference type="InterPro" id="IPR004358">
    <property type="entry name" value="Sig_transdc_His_kin-like_C"/>
</dbReference>
<keyword evidence="13" id="KW-1185">Reference proteome</keyword>
<reference evidence="12 13" key="1">
    <citation type="submission" date="2016-10" db="EMBL/GenBank/DDBJ databases">
        <authorList>
            <person name="de Groot N.N."/>
        </authorList>
    </citation>
    <scope>NUCLEOTIDE SEQUENCE [LARGE SCALE GENOMIC DNA]</scope>
    <source>
        <strain evidence="12 13">DSM 21668</strain>
    </source>
</reference>
<feature type="transmembrane region" description="Helical" evidence="10">
    <location>
        <begin position="171"/>
        <end position="191"/>
    </location>
</feature>
<keyword evidence="3" id="KW-0597">Phosphoprotein</keyword>
<keyword evidence="5" id="KW-0547">Nucleotide-binding</keyword>
<accession>A0A1G9VAE0</accession>
<dbReference type="EMBL" id="FNGS01000008">
    <property type="protein sequence ID" value="SDM69162.1"/>
    <property type="molecule type" value="Genomic_DNA"/>
</dbReference>
<dbReference type="PANTHER" id="PTHR43065">
    <property type="entry name" value="SENSOR HISTIDINE KINASE"/>
    <property type="match status" value="1"/>
</dbReference>
<evidence type="ECO:0000256" key="9">
    <source>
        <dbReference type="SAM" id="MobiDB-lite"/>
    </source>
</evidence>
<evidence type="ECO:0000259" key="11">
    <source>
        <dbReference type="PROSITE" id="PS50109"/>
    </source>
</evidence>
<dbReference type="STRING" id="563176.SAMN04488090_4033"/>
<evidence type="ECO:0000256" key="5">
    <source>
        <dbReference type="ARBA" id="ARBA00022741"/>
    </source>
</evidence>
<dbReference type="EC" id="2.7.13.3" evidence="2"/>
<evidence type="ECO:0000256" key="1">
    <source>
        <dbReference type="ARBA" id="ARBA00000085"/>
    </source>
</evidence>
<feature type="region of interest" description="Disordered" evidence="9">
    <location>
        <begin position="1"/>
        <end position="22"/>
    </location>
</feature>
<dbReference type="RefSeq" id="WP_245689966.1">
    <property type="nucleotide sequence ID" value="NZ_FNGS01000008.1"/>
</dbReference>
<dbReference type="GO" id="GO:0000155">
    <property type="term" value="F:phosphorelay sensor kinase activity"/>
    <property type="evidence" value="ECO:0007669"/>
    <property type="project" value="InterPro"/>
</dbReference>
<gene>
    <name evidence="12" type="ORF">SAMN04488090_4033</name>
</gene>
<dbReference type="PANTHER" id="PTHR43065:SF46">
    <property type="entry name" value="C4-DICARBOXYLATE TRANSPORT SENSOR PROTEIN DCTB"/>
    <property type="match status" value="1"/>
</dbReference>
<keyword evidence="10" id="KW-0472">Membrane</keyword>
<organism evidence="12 13">
    <name type="scientific">Siphonobacter aquaeclarae</name>
    <dbReference type="NCBI Taxonomy" id="563176"/>
    <lineage>
        <taxon>Bacteria</taxon>
        <taxon>Pseudomonadati</taxon>
        <taxon>Bacteroidota</taxon>
        <taxon>Cytophagia</taxon>
        <taxon>Cytophagales</taxon>
        <taxon>Cytophagaceae</taxon>
        <taxon>Siphonobacter</taxon>
    </lineage>
</organism>
<dbReference type="InterPro" id="IPR036890">
    <property type="entry name" value="HATPase_C_sf"/>
</dbReference>
<evidence type="ECO:0000256" key="8">
    <source>
        <dbReference type="ARBA" id="ARBA00023012"/>
    </source>
</evidence>
<evidence type="ECO:0000256" key="3">
    <source>
        <dbReference type="ARBA" id="ARBA00022553"/>
    </source>
</evidence>
<dbReference type="Gene3D" id="3.30.565.10">
    <property type="entry name" value="Histidine kinase-like ATPase, C-terminal domain"/>
    <property type="match status" value="1"/>
</dbReference>
<keyword evidence="8" id="KW-0902">Two-component regulatory system</keyword>
<evidence type="ECO:0000256" key="4">
    <source>
        <dbReference type="ARBA" id="ARBA00022679"/>
    </source>
</evidence>
<dbReference type="InterPro" id="IPR003594">
    <property type="entry name" value="HATPase_dom"/>
</dbReference>
<evidence type="ECO:0000313" key="12">
    <source>
        <dbReference type="EMBL" id="SDM69162.1"/>
    </source>
</evidence>
<evidence type="ECO:0000256" key="2">
    <source>
        <dbReference type="ARBA" id="ARBA00012438"/>
    </source>
</evidence>
<feature type="compositionally biased region" description="Polar residues" evidence="9">
    <location>
        <begin position="1"/>
        <end position="11"/>
    </location>
</feature>
<keyword evidence="10" id="KW-0812">Transmembrane</keyword>
<dbReference type="PRINTS" id="PR00344">
    <property type="entry name" value="BCTRLSENSOR"/>
</dbReference>
<dbReference type="Pfam" id="PF02518">
    <property type="entry name" value="HATPase_c"/>
    <property type="match status" value="1"/>
</dbReference>
<evidence type="ECO:0000256" key="10">
    <source>
        <dbReference type="SAM" id="Phobius"/>
    </source>
</evidence>
<dbReference type="PROSITE" id="PS50109">
    <property type="entry name" value="HIS_KIN"/>
    <property type="match status" value="1"/>
</dbReference>
<keyword evidence="7" id="KW-0067">ATP-binding</keyword>
<keyword evidence="4" id="KW-0808">Transferase</keyword>
<dbReference type="AlphaFoldDB" id="A0A1G9VAE0"/>
<dbReference type="SMART" id="SM00387">
    <property type="entry name" value="HATPase_c"/>
    <property type="match status" value="1"/>
</dbReference>
<comment type="catalytic activity">
    <reaction evidence="1">
        <text>ATP + protein L-histidine = ADP + protein N-phospho-L-histidine.</text>
        <dbReference type="EC" id="2.7.13.3"/>
    </reaction>
</comment>
<evidence type="ECO:0000256" key="6">
    <source>
        <dbReference type="ARBA" id="ARBA00022777"/>
    </source>
</evidence>
<dbReference type="Proteomes" id="UP000198901">
    <property type="component" value="Unassembled WGS sequence"/>
</dbReference>
<dbReference type="GO" id="GO:0005524">
    <property type="term" value="F:ATP binding"/>
    <property type="evidence" value="ECO:0007669"/>
    <property type="project" value="UniProtKB-KW"/>
</dbReference>
<name>A0A1G9VAE0_9BACT</name>
<dbReference type="InterPro" id="IPR005467">
    <property type="entry name" value="His_kinase_dom"/>
</dbReference>
<sequence>MKNSIESTRPAGTSRPESRKGSLSARMLSGDLYQQKNQVKVGILVILLLFSGGWFYYTQSLIAKLEAHEEEEVKLYAESMEYALTSPLDTDLNFFMDKVVKANTEIPVIIEYQGQYQGKNLVVPKNTDERAFLKAKAEEFRTLHPPKEFNGGFGKGYVYFSHSFLFTQLQYYPLVMFLGLLVFGYLAYLAFSAARRSEQNRVWVGLAKETAHQLGTPLSGLKGWVEYFKTDPDRYEPEFVLEVEKDVERLETITARFSNIGSVPTLTPEPLARHIEQFVNYLKRRVSSKIRWEIVNELPEGKLVPVNRYLFEWVIENLCKNAVDAMEGVGELHIHLHQKGDQVILDIRDSGKGIPKSNWKSVFNPGFSTKKRGWGLGLTLAKRIIENYHRGKLFVRASEPGKGTTFRISIPEKN</sequence>
<dbReference type="SUPFAM" id="SSF55874">
    <property type="entry name" value="ATPase domain of HSP90 chaperone/DNA topoisomerase II/histidine kinase"/>
    <property type="match status" value="1"/>
</dbReference>
<feature type="transmembrane region" description="Helical" evidence="10">
    <location>
        <begin position="39"/>
        <end position="57"/>
    </location>
</feature>
<keyword evidence="10" id="KW-1133">Transmembrane helix</keyword>
<dbReference type="CDD" id="cd00082">
    <property type="entry name" value="HisKA"/>
    <property type="match status" value="1"/>
</dbReference>
<dbReference type="InterPro" id="IPR003661">
    <property type="entry name" value="HisK_dim/P_dom"/>
</dbReference>
<proteinExistence type="predicted"/>
<feature type="domain" description="Histidine kinase" evidence="11">
    <location>
        <begin position="209"/>
        <end position="414"/>
    </location>
</feature>
<evidence type="ECO:0000256" key="7">
    <source>
        <dbReference type="ARBA" id="ARBA00022840"/>
    </source>
</evidence>
<evidence type="ECO:0000313" key="13">
    <source>
        <dbReference type="Proteomes" id="UP000198901"/>
    </source>
</evidence>
<keyword evidence="6 12" id="KW-0418">Kinase</keyword>
<protein>
    <recommendedName>
        <fullName evidence="2">histidine kinase</fullName>
        <ecNumber evidence="2">2.7.13.3</ecNumber>
    </recommendedName>
</protein>